<organism evidence="2">
    <name type="scientific">viral metagenome</name>
    <dbReference type="NCBI Taxonomy" id="1070528"/>
    <lineage>
        <taxon>unclassified sequences</taxon>
        <taxon>metagenomes</taxon>
        <taxon>organismal metagenomes</taxon>
    </lineage>
</organism>
<gene>
    <name evidence="2" type="ORF">MM415B01367_0006</name>
</gene>
<name>A0A6M3IP41_9ZZZZ</name>
<dbReference type="EMBL" id="MT141353">
    <property type="protein sequence ID" value="QJA59075.1"/>
    <property type="molecule type" value="Genomic_DNA"/>
</dbReference>
<keyword evidence="1" id="KW-0472">Membrane</keyword>
<dbReference type="AlphaFoldDB" id="A0A6M3IP41"/>
<reference evidence="2" key="1">
    <citation type="submission" date="2020-03" db="EMBL/GenBank/DDBJ databases">
        <title>The deep terrestrial virosphere.</title>
        <authorList>
            <person name="Holmfeldt K."/>
            <person name="Nilsson E."/>
            <person name="Simone D."/>
            <person name="Lopez-Fernandez M."/>
            <person name="Wu X."/>
            <person name="de Brujin I."/>
            <person name="Lundin D."/>
            <person name="Andersson A."/>
            <person name="Bertilsson S."/>
            <person name="Dopson M."/>
        </authorList>
    </citation>
    <scope>NUCLEOTIDE SEQUENCE</scope>
    <source>
        <strain evidence="2">MM415B01367</strain>
    </source>
</reference>
<protein>
    <recommendedName>
        <fullName evidence="3">Holin</fullName>
    </recommendedName>
</protein>
<evidence type="ECO:0000256" key="1">
    <source>
        <dbReference type="SAM" id="Phobius"/>
    </source>
</evidence>
<feature type="transmembrane region" description="Helical" evidence="1">
    <location>
        <begin position="12"/>
        <end position="31"/>
    </location>
</feature>
<feature type="transmembrane region" description="Helical" evidence="1">
    <location>
        <begin position="37"/>
        <end position="55"/>
    </location>
</feature>
<accession>A0A6M3IP41</accession>
<evidence type="ECO:0008006" key="3">
    <source>
        <dbReference type="Google" id="ProtNLM"/>
    </source>
</evidence>
<keyword evidence="1" id="KW-1133">Transmembrane helix</keyword>
<sequence>MMNENYQSLTRRIIAITFGICGAGVLSYLALNGVESALTALIAIVGTITGFYFGAKSAGL</sequence>
<keyword evidence="1" id="KW-0812">Transmembrane</keyword>
<evidence type="ECO:0000313" key="2">
    <source>
        <dbReference type="EMBL" id="QJA59075.1"/>
    </source>
</evidence>
<proteinExistence type="predicted"/>